<sequence length="824" mass="89174">MHPTEPQLQEGECRPTVSTPTATSRPGHLIDEAIQLNLIVLAWLQDLPSSAAFAPSETSNSTSTEASIANSGPSLFHSVDASMPKDAPKTPQTGRRGRSRRGRKLAETDTDDTEGLPDSPTPRRPTARPTAQRVTRAASRGTDQGTQKRAPAGGREGEPSSSSSMLRDEEVVGAATTASSVSAYSKVFDRLPLRIGGSATPSLSTTSSQGGLGRRQRSPVKDVVDLRFAAKPIELGLARNAPAFPESVERLYNRLKEIKDGKNIIPASIEREVLARERELQGRETEISTDSMRNDSSGPAARKQFLAELEIMSDVVEQTVTAMLERCSEAHWNECVHGPMLRAAVGKANDPVVGSWNVTSARIAAKWIPQDSAGVDFQDRMVDYCIALSDKETRAASKAAVTRNMKALATERTRSSASETSSIASGESGALKPGSRKQPPVPRPSVNHIDYAPLRERPITVSIETKKSQISGDEALAQLSVWASSHLARLRYLFDDERGVVSMPLPLVQISGDTWQVHFAVDRDERIDILKAFDLQGTSTLLGCYKVFAMLQALRDWIQKLKRSFTIILQRLCGFDTSVHPAPESATDRPTCPVPLRPGCVGQPEAGDSDADASTARPSLDPTGKSELRRAIWDELIQEKTPPSSPISPSAWKRTADPDMSNLSFTFRGDEDTVPEEAVDKSIENQIKSMPIWTSNSKIPFSDSTSHQERPQSNGIQRKLPSAMQSTRNLLKTAIVYIRIACRTIALALALVHFGIGIALIGDVVGWFACRNAAASTSAGGNAVCHVYNQIHFSLACVKDFLGAVMDVVVADASSRRTAVSSIG</sequence>
<proteinExistence type="predicted"/>
<feature type="region of interest" description="Disordered" evidence="1">
    <location>
        <begin position="409"/>
        <end position="448"/>
    </location>
</feature>
<evidence type="ECO:0000256" key="2">
    <source>
        <dbReference type="SAM" id="Phobius"/>
    </source>
</evidence>
<name>A0A9P6HSV0_9PEZI</name>
<evidence type="ECO:0000259" key="3">
    <source>
        <dbReference type="Pfam" id="PF20516"/>
    </source>
</evidence>
<keyword evidence="2" id="KW-1133">Transmembrane helix</keyword>
<feature type="compositionally biased region" description="Polar residues" evidence="1">
    <location>
        <begin position="695"/>
        <end position="716"/>
    </location>
</feature>
<comment type="caution">
    <text evidence="4">The sequence shown here is derived from an EMBL/GenBank/DDBJ whole genome shotgun (WGS) entry which is preliminary data.</text>
</comment>
<evidence type="ECO:0000313" key="5">
    <source>
        <dbReference type="Proteomes" id="UP000781932"/>
    </source>
</evidence>
<keyword evidence="5" id="KW-1185">Reference proteome</keyword>
<feature type="domain" description="PD-(D/E)XK nuclease-like" evidence="3">
    <location>
        <begin position="286"/>
        <end position="559"/>
    </location>
</feature>
<feature type="transmembrane region" description="Helical" evidence="2">
    <location>
        <begin position="745"/>
        <end position="769"/>
    </location>
</feature>
<dbReference type="GeneID" id="62168817"/>
<reference evidence="4" key="2">
    <citation type="submission" date="2020-11" db="EMBL/GenBank/DDBJ databases">
        <title>Whole genome sequencing of Colletotrichum sp.</title>
        <authorList>
            <person name="Li H."/>
        </authorList>
    </citation>
    <scope>NUCLEOTIDE SEQUENCE</scope>
    <source>
        <strain evidence="4">CkLH20</strain>
    </source>
</reference>
<feature type="compositionally biased region" description="Polar residues" evidence="1">
    <location>
        <begin position="288"/>
        <end position="297"/>
    </location>
</feature>
<dbReference type="Proteomes" id="UP000781932">
    <property type="component" value="Unassembled WGS sequence"/>
</dbReference>
<feature type="region of interest" description="Disordered" evidence="1">
    <location>
        <begin position="52"/>
        <end position="179"/>
    </location>
</feature>
<dbReference type="InterPro" id="IPR046797">
    <property type="entry name" value="PDDEXK_12"/>
</dbReference>
<feature type="compositionally biased region" description="Low complexity" evidence="1">
    <location>
        <begin position="415"/>
        <end position="430"/>
    </location>
</feature>
<dbReference type="Pfam" id="PF20516">
    <property type="entry name" value="PDDEXK_12"/>
    <property type="match status" value="1"/>
</dbReference>
<feature type="region of interest" description="Disordered" evidence="1">
    <location>
        <begin position="582"/>
        <end position="656"/>
    </location>
</feature>
<feature type="compositionally biased region" description="Low complexity" evidence="1">
    <location>
        <begin position="127"/>
        <end position="138"/>
    </location>
</feature>
<dbReference type="AlphaFoldDB" id="A0A9P6HSV0"/>
<evidence type="ECO:0000256" key="1">
    <source>
        <dbReference type="SAM" id="MobiDB-lite"/>
    </source>
</evidence>
<keyword evidence="2" id="KW-0812">Transmembrane</keyword>
<feature type="region of interest" description="Disordered" evidence="1">
    <location>
        <begin position="280"/>
        <end position="299"/>
    </location>
</feature>
<evidence type="ECO:0000313" key="4">
    <source>
        <dbReference type="EMBL" id="KAF9869494.1"/>
    </source>
</evidence>
<feature type="region of interest" description="Disordered" evidence="1">
    <location>
        <begin position="695"/>
        <end position="719"/>
    </location>
</feature>
<reference evidence="4" key="1">
    <citation type="submission" date="2020-03" db="EMBL/GenBank/DDBJ databases">
        <authorList>
            <person name="He L."/>
        </authorList>
    </citation>
    <scope>NUCLEOTIDE SEQUENCE</scope>
    <source>
        <strain evidence="4">CkLH20</strain>
    </source>
</reference>
<protein>
    <recommendedName>
        <fullName evidence="3">PD-(D/E)XK nuclease-like domain-containing protein</fullName>
    </recommendedName>
</protein>
<keyword evidence="2" id="KW-0472">Membrane</keyword>
<feature type="compositionally biased region" description="Low complexity" evidence="1">
    <location>
        <begin position="56"/>
        <end position="71"/>
    </location>
</feature>
<accession>A0A9P6HSV0</accession>
<feature type="compositionally biased region" description="Basic and acidic residues" evidence="1">
    <location>
        <begin position="624"/>
        <end position="633"/>
    </location>
</feature>
<gene>
    <name evidence="4" type="ORF">CkaCkLH20_13032</name>
</gene>
<feature type="region of interest" description="Disordered" evidence="1">
    <location>
        <begin position="1"/>
        <end position="26"/>
    </location>
</feature>
<feature type="region of interest" description="Disordered" evidence="1">
    <location>
        <begin position="197"/>
        <end position="218"/>
    </location>
</feature>
<dbReference type="RefSeq" id="XP_038738955.1">
    <property type="nucleotide sequence ID" value="XM_038895743.1"/>
</dbReference>
<organism evidence="4 5">
    <name type="scientific">Colletotrichum karsti</name>
    <dbReference type="NCBI Taxonomy" id="1095194"/>
    <lineage>
        <taxon>Eukaryota</taxon>
        <taxon>Fungi</taxon>
        <taxon>Dikarya</taxon>
        <taxon>Ascomycota</taxon>
        <taxon>Pezizomycotina</taxon>
        <taxon>Sordariomycetes</taxon>
        <taxon>Hypocreomycetidae</taxon>
        <taxon>Glomerellales</taxon>
        <taxon>Glomerellaceae</taxon>
        <taxon>Colletotrichum</taxon>
        <taxon>Colletotrichum boninense species complex</taxon>
    </lineage>
</organism>
<dbReference type="EMBL" id="JAATWM020000070">
    <property type="protein sequence ID" value="KAF9869494.1"/>
    <property type="molecule type" value="Genomic_DNA"/>
</dbReference>
<dbReference type="OrthoDB" id="4850128at2759"/>